<feature type="transmembrane region" description="Helical" evidence="7">
    <location>
        <begin position="329"/>
        <end position="349"/>
    </location>
</feature>
<evidence type="ECO:0000256" key="3">
    <source>
        <dbReference type="ARBA" id="ARBA00022448"/>
    </source>
</evidence>
<feature type="transmembrane region" description="Helical" evidence="7">
    <location>
        <begin position="590"/>
        <end position="608"/>
    </location>
</feature>
<comment type="subcellular location">
    <subcellularLocation>
        <location evidence="1">Membrane</location>
        <topology evidence="1">Multi-pass membrane protein</topology>
    </subcellularLocation>
</comment>
<dbReference type="Proteomes" id="UP000799537">
    <property type="component" value="Unassembled WGS sequence"/>
</dbReference>
<dbReference type="GO" id="GO:0035673">
    <property type="term" value="F:oligopeptide transmembrane transporter activity"/>
    <property type="evidence" value="ECO:0007669"/>
    <property type="project" value="InterPro"/>
</dbReference>
<feature type="transmembrane region" description="Helical" evidence="7">
    <location>
        <begin position="629"/>
        <end position="656"/>
    </location>
</feature>
<feature type="transmembrane region" description="Helical" evidence="7">
    <location>
        <begin position="60"/>
        <end position="78"/>
    </location>
</feature>
<sequence length="709" mass="77101">MANVNDMVDPRVEVEPKEFAKTATYVGEGEIDDADLKDNDDEDDALDPFVPFKDLPEEKHYIVTIRAMAVGIVCGALVNASNIYLGLKTGWTFTANLFGAIVGFAVLKGLARALPKNLPILGGDFGPRENNIVQTAATAAGGLSSVFISGIPALYQLNLLSDNPRDDFARLITLTIVGGYFGFLMSTPLRKFFIVYVARELRLIFPTASATAMTIRSMHMAATGEKIAQLKMKALGAAFSGALILRVVSQYAVGILWDWHIFTWFFIWGNYNNWAINIETGTGRLNGLRPSSVPACSLVMPGDPKWDGYVSFNGLSGDWSTKDTPSPRYWLVWPGVLLMIVVSFVELFLQYKVFIYASKAIYRGSCAGINDALKRFGKHSAYLQRKGQSKTEDLVEDFAEDKDLVKWWMWFPLLIVVIILTCVVMGIQFDMPVGMSILSIFLAFFFSLLAVQCVGVTDITPLTAASKASQIVLGGATKGEHWPTEHAQRLNLLGGSLASIGASQASDLVSDFRVGFLLKTSPKQQWIAQGVGTIVAVFLAPALFILFANAYPCILDIEAADNCPFGAPSVSAWRAVAVAMTDPDFPVPTSAGIFAIVFSIFGAIMIVIRHYAYRGKWEKYRVYHPNMMCIGLAFTLPQTVYGLAMVMGAVPCYFWAKRSAKSFDIYGYAIAAGLIAGEGIGGVVNAIFQIAGISGSQYGTNVACPADSC</sequence>
<dbReference type="PANTHER" id="PTHR31645">
    <property type="entry name" value="OLIGOPEPTIDE TRANSPORTER YGL114W-RELATED"/>
    <property type="match status" value="1"/>
</dbReference>
<evidence type="ECO:0000256" key="4">
    <source>
        <dbReference type="ARBA" id="ARBA00022692"/>
    </source>
</evidence>
<feature type="transmembrane region" description="Helical" evidence="7">
    <location>
        <begin position="526"/>
        <end position="548"/>
    </location>
</feature>
<keyword evidence="9" id="KW-1185">Reference proteome</keyword>
<dbReference type="InterPro" id="IPR045035">
    <property type="entry name" value="YSL-like"/>
</dbReference>
<evidence type="ECO:0008006" key="10">
    <source>
        <dbReference type="Google" id="ProtNLM"/>
    </source>
</evidence>
<keyword evidence="6 7" id="KW-0472">Membrane</keyword>
<feature type="transmembrane region" description="Helical" evidence="7">
    <location>
        <begin position="407"/>
        <end position="429"/>
    </location>
</feature>
<evidence type="ECO:0000256" key="2">
    <source>
        <dbReference type="ARBA" id="ARBA00008807"/>
    </source>
</evidence>
<organism evidence="8 9">
    <name type="scientific">Zasmidium cellare ATCC 36951</name>
    <dbReference type="NCBI Taxonomy" id="1080233"/>
    <lineage>
        <taxon>Eukaryota</taxon>
        <taxon>Fungi</taxon>
        <taxon>Dikarya</taxon>
        <taxon>Ascomycota</taxon>
        <taxon>Pezizomycotina</taxon>
        <taxon>Dothideomycetes</taxon>
        <taxon>Dothideomycetidae</taxon>
        <taxon>Mycosphaerellales</taxon>
        <taxon>Mycosphaerellaceae</taxon>
        <taxon>Zasmidium</taxon>
    </lineage>
</organism>
<reference evidence="8" key="1">
    <citation type="journal article" date="2020" name="Stud. Mycol.">
        <title>101 Dothideomycetes genomes: a test case for predicting lifestyles and emergence of pathogens.</title>
        <authorList>
            <person name="Haridas S."/>
            <person name="Albert R."/>
            <person name="Binder M."/>
            <person name="Bloem J."/>
            <person name="Labutti K."/>
            <person name="Salamov A."/>
            <person name="Andreopoulos B."/>
            <person name="Baker S."/>
            <person name="Barry K."/>
            <person name="Bills G."/>
            <person name="Bluhm B."/>
            <person name="Cannon C."/>
            <person name="Castanera R."/>
            <person name="Culley D."/>
            <person name="Daum C."/>
            <person name="Ezra D."/>
            <person name="Gonzalez J."/>
            <person name="Henrissat B."/>
            <person name="Kuo A."/>
            <person name="Liang C."/>
            <person name="Lipzen A."/>
            <person name="Lutzoni F."/>
            <person name="Magnuson J."/>
            <person name="Mondo S."/>
            <person name="Nolan M."/>
            <person name="Ohm R."/>
            <person name="Pangilinan J."/>
            <person name="Park H.-J."/>
            <person name="Ramirez L."/>
            <person name="Alfaro M."/>
            <person name="Sun H."/>
            <person name="Tritt A."/>
            <person name="Yoshinaga Y."/>
            <person name="Zwiers L.-H."/>
            <person name="Turgeon B."/>
            <person name="Goodwin S."/>
            <person name="Spatafora J."/>
            <person name="Crous P."/>
            <person name="Grigoriev I."/>
        </authorList>
    </citation>
    <scope>NUCLEOTIDE SEQUENCE</scope>
    <source>
        <strain evidence="8">ATCC 36951</strain>
    </source>
</reference>
<dbReference type="InterPro" id="IPR004813">
    <property type="entry name" value="OPT"/>
</dbReference>
<protein>
    <recommendedName>
        <fullName evidence="10">Oligopeptide transporter</fullName>
    </recommendedName>
</protein>
<keyword evidence="3" id="KW-0813">Transport</keyword>
<gene>
    <name evidence="8" type="ORF">M409DRAFT_68743</name>
</gene>
<dbReference type="Pfam" id="PF03169">
    <property type="entry name" value="OPT"/>
    <property type="match status" value="2"/>
</dbReference>
<evidence type="ECO:0000256" key="1">
    <source>
        <dbReference type="ARBA" id="ARBA00004141"/>
    </source>
</evidence>
<dbReference type="PANTHER" id="PTHR31645:SF3">
    <property type="entry name" value="OLIGOPEPTIDE TRANSPORTER"/>
    <property type="match status" value="1"/>
</dbReference>
<evidence type="ECO:0000256" key="6">
    <source>
        <dbReference type="ARBA" id="ARBA00023136"/>
    </source>
</evidence>
<feature type="transmembrane region" description="Helical" evidence="7">
    <location>
        <begin position="668"/>
        <end position="688"/>
    </location>
</feature>
<dbReference type="EMBL" id="ML993610">
    <property type="protein sequence ID" value="KAF2163129.1"/>
    <property type="molecule type" value="Genomic_DNA"/>
</dbReference>
<dbReference type="RefSeq" id="XP_033664018.1">
    <property type="nucleotide sequence ID" value="XM_033817973.1"/>
</dbReference>
<feature type="transmembrane region" description="Helical" evidence="7">
    <location>
        <begin position="90"/>
        <end position="111"/>
    </location>
</feature>
<evidence type="ECO:0000313" key="9">
    <source>
        <dbReference type="Proteomes" id="UP000799537"/>
    </source>
</evidence>
<evidence type="ECO:0000313" key="8">
    <source>
        <dbReference type="EMBL" id="KAF2163129.1"/>
    </source>
</evidence>
<feature type="transmembrane region" description="Helical" evidence="7">
    <location>
        <begin position="435"/>
        <end position="457"/>
    </location>
</feature>
<evidence type="ECO:0000256" key="7">
    <source>
        <dbReference type="SAM" id="Phobius"/>
    </source>
</evidence>
<dbReference type="AlphaFoldDB" id="A0A6A6CBT5"/>
<feature type="transmembrane region" description="Helical" evidence="7">
    <location>
        <begin position="167"/>
        <end position="186"/>
    </location>
</feature>
<feature type="transmembrane region" description="Helical" evidence="7">
    <location>
        <begin position="131"/>
        <end position="155"/>
    </location>
</feature>
<name>A0A6A6CBT5_ZASCE</name>
<dbReference type="GO" id="GO:0000329">
    <property type="term" value="C:fungal-type vacuole membrane"/>
    <property type="evidence" value="ECO:0007669"/>
    <property type="project" value="TreeGrafter"/>
</dbReference>
<accession>A0A6A6CBT5</accession>
<evidence type="ECO:0000256" key="5">
    <source>
        <dbReference type="ARBA" id="ARBA00022989"/>
    </source>
</evidence>
<proteinExistence type="inferred from homology"/>
<dbReference type="OrthoDB" id="77405at2759"/>
<keyword evidence="5 7" id="KW-1133">Transmembrane helix</keyword>
<feature type="transmembrane region" description="Helical" evidence="7">
    <location>
        <begin position="234"/>
        <end position="257"/>
    </location>
</feature>
<keyword evidence="4 7" id="KW-0812">Transmembrane</keyword>
<comment type="similarity">
    <text evidence="2">Belongs to the oligopeptide OPT transporter family.</text>
</comment>
<dbReference type="GeneID" id="54571245"/>